<accession>A0ABX8AAI8</accession>
<name>A0ABX8AAI8_9BRAD</name>
<proteinExistence type="predicted"/>
<dbReference type="EMBL" id="CP036498">
    <property type="protein sequence ID" value="QUS39679.1"/>
    <property type="molecule type" value="Genomic_DNA"/>
</dbReference>
<dbReference type="SUPFAM" id="SSF56935">
    <property type="entry name" value="Porins"/>
    <property type="match status" value="1"/>
</dbReference>
<dbReference type="InterPro" id="IPR036942">
    <property type="entry name" value="Beta-barrel_TonB_sf"/>
</dbReference>
<keyword evidence="4" id="KW-0812">Transmembrane</keyword>
<evidence type="ECO:0000256" key="1">
    <source>
        <dbReference type="ARBA" id="ARBA00004571"/>
    </source>
</evidence>
<sequence length="762" mass="82463">MFSRSCGLRRSLLLATSILCSPAALATTAFMPSLAVSALAQTRAQLPPVTIDAPHHRQRKPRAAAAVPAASAPRTSVPVSMKERTAPPPATTLPTLTGTQRALSSSDSASLVSDLPGGAAWGAGGVSSLPAINGMGADRVQVAVNSMLISPACPNEMNPPLSFVNPAMIANMRAYLGIGPVSVGGDYIGSRIDVTTAPPAFAPKDAGWVTSAQLSGFFRSNGNAYGVDATATMANHDTSVTYTGGWARSGNYKAGDGSTIRSTLYETQNHAISISKQSFGNLFTVQVGGQFIPYQGYVNQYMDMVYNRGLYANGRYEGVFDWGKFEATAFVHQIRHTMGFIAPDKVSDMPMDTKSLDGGYTIKASIPVSSHDLLRIGNELAMNRLDDWWKPVAGSMMMGPNTFSTINGGSRNRVGTFVEWERHWSREWSSIIGIRNDVVWMNTGEVQGYNAMMYGADAAAFNAADRARTDVHMDASAIVRYTPNDASQYELGFARKTRSPNLYERYAWSSNAMAMSMIGWFGDGNGYVGNLDLKPEKAHTVSFTAGWHDAAQKFWDVKITPYATYVQDYIDVDRCALASCLASNPANLTATNDFVYLRFANHDAVLYGVNVEARVAVWDSLAYGQGQLRGLIGYVAGQRTDGVDLYRMMPLNAKLALDHKLGGWTNSIELQLVGAKNQVNQVRNELTTAAYALVNLRSGYQWQHARLDVGIDNLFDQTYDLPLGGADLVNHQVVSMMGSSAAYGFGVKGMGRSFNTRLTVNF</sequence>
<evidence type="ECO:0000313" key="9">
    <source>
        <dbReference type="EMBL" id="QUS39679.1"/>
    </source>
</evidence>
<feature type="signal peptide" evidence="8">
    <location>
        <begin position="1"/>
        <end position="26"/>
    </location>
</feature>
<keyword evidence="9" id="KW-0675">Receptor</keyword>
<keyword evidence="5" id="KW-0472">Membrane</keyword>
<dbReference type="Gene3D" id="2.40.170.20">
    <property type="entry name" value="TonB-dependent receptor, beta-barrel domain"/>
    <property type="match status" value="1"/>
</dbReference>
<dbReference type="PANTHER" id="PTHR30069">
    <property type="entry name" value="TONB-DEPENDENT OUTER MEMBRANE RECEPTOR"/>
    <property type="match status" value="1"/>
</dbReference>
<evidence type="ECO:0000313" key="10">
    <source>
        <dbReference type="Proteomes" id="UP000682843"/>
    </source>
</evidence>
<protein>
    <submittedName>
        <fullName evidence="9">TonB-dependent receptor</fullName>
    </submittedName>
</protein>
<evidence type="ECO:0000256" key="6">
    <source>
        <dbReference type="ARBA" id="ARBA00023237"/>
    </source>
</evidence>
<keyword evidence="3" id="KW-1134">Transmembrane beta strand</keyword>
<evidence type="ECO:0000256" key="8">
    <source>
        <dbReference type="SAM" id="SignalP"/>
    </source>
</evidence>
<evidence type="ECO:0000256" key="4">
    <source>
        <dbReference type="ARBA" id="ARBA00022692"/>
    </source>
</evidence>
<evidence type="ECO:0000256" key="3">
    <source>
        <dbReference type="ARBA" id="ARBA00022452"/>
    </source>
</evidence>
<feature type="region of interest" description="Disordered" evidence="7">
    <location>
        <begin position="52"/>
        <end position="96"/>
    </location>
</feature>
<evidence type="ECO:0000256" key="7">
    <source>
        <dbReference type="SAM" id="MobiDB-lite"/>
    </source>
</evidence>
<keyword evidence="2" id="KW-0813">Transport</keyword>
<dbReference type="InterPro" id="IPR039426">
    <property type="entry name" value="TonB-dep_rcpt-like"/>
</dbReference>
<comment type="subcellular location">
    <subcellularLocation>
        <location evidence="1">Cell outer membrane</location>
        <topology evidence="1">Multi-pass membrane protein</topology>
    </subcellularLocation>
</comment>
<feature type="chain" id="PRO_5045659354" evidence="8">
    <location>
        <begin position="27"/>
        <end position="762"/>
    </location>
</feature>
<organism evidence="9 10">
    <name type="scientific">Tardiphaga alba</name>
    <dbReference type="NCBI Taxonomy" id="340268"/>
    <lineage>
        <taxon>Bacteria</taxon>
        <taxon>Pseudomonadati</taxon>
        <taxon>Pseudomonadota</taxon>
        <taxon>Alphaproteobacteria</taxon>
        <taxon>Hyphomicrobiales</taxon>
        <taxon>Nitrobacteraceae</taxon>
        <taxon>Tardiphaga</taxon>
    </lineage>
</organism>
<keyword evidence="8" id="KW-0732">Signal</keyword>
<dbReference type="RefSeq" id="WP_211913228.1">
    <property type="nucleotide sequence ID" value="NZ_CP036498.1"/>
</dbReference>
<dbReference type="Proteomes" id="UP000682843">
    <property type="component" value="Chromosome"/>
</dbReference>
<keyword evidence="6" id="KW-0998">Cell outer membrane</keyword>
<evidence type="ECO:0000256" key="5">
    <source>
        <dbReference type="ARBA" id="ARBA00023136"/>
    </source>
</evidence>
<gene>
    <name evidence="9" type="ORF">RPMA_13145</name>
</gene>
<reference evidence="9 10" key="1">
    <citation type="submission" date="2019-02" db="EMBL/GenBank/DDBJ databases">
        <title>Emended description of the genus Rhodopseudomonas and description of Rhodopseudomonas albus sp. nov., a non-phototrophic, heavy-metal-tolerant bacterium isolated from garden soil.</title>
        <authorList>
            <person name="Bao Z."/>
            <person name="Cao W.W."/>
            <person name="Sato Y."/>
            <person name="Nishizawa T."/>
            <person name="Zhao J."/>
            <person name="Guo Y."/>
            <person name="Ohta H."/>
        </authorList>
    </citation>
    <scope>NUCLEOTIDE SEQUENCE [LARGE SCALE GENOMIC DNA]</scope>
    <source>
        <strain evidence="9 10">SK50-23</strain>
    </source>
</reference>
<feature type="compositionally biased region" description="Low complexity" evidence="7">
    <location>
        <begin position="63"/>
        <end position="80"/>
    </location>
</feature>
<evidence type="ECO:0000256" key="2">
    <source>
        <dbReference type="ARBA" id="ARBA00022448"/>
    </source>
</evidence>
<dbReference type="PANTHER" id="PTHR30069:SF49">
    <property type="entry name" value="OUTER MEMBRANE PROTEIN C"/>
    <property type="match status" value="1"/>
</dbReference>
<keyword evidence="10" id="KW-1185">Reference proteome</keyword>